<proteinExistence type="predicted"/>
<dbReference type="EMBL" id="LYXE01000086">
    <property type="protein sequence ID" value="PDV98975.1"/>
    <property type="molecule type" value="Genomic_DNA"/>
</dbReference>
<protein>
    <submittedName>
        <fullName evidence="1">Uncharacterized protein</fullName>
    </submittedName>
</protein>
<comment type="caution">
    <text evidence="1">The sequence shown here is derived from an EMBL/GenBank/DDBJ whole genome shotgun (WGS) entry which is preliminary data.</text>
</comment>
<name>A0A2H3L6W4_9CHLR</name>
<evidence type="ECO:0000313" key="1">
    <source>
        <dbReference type="EMBL" id="PDV98975.1"/>
    </source>
</evidence>
<dbReference type="AlphaFoldDB" id="A0A2H3L6W4"/>
<dbReference type="RefSeq" id="WP_097652683.1">
    <property type="nucleotide sequence ID" value="NZ_LYXE01000086.1"/>
</dbReference>
<organism evidence="1 2">
    <name type="scientific">Candidatus Chloroploca asiatica</name>
    <dbReference type="NCBI Taxonomy" id="1506545"/>
    <lineage>
        <taxon>Bacteria</taxon>
        <taxon>Bacillati</taxon>
        <taxon>Chloroflexota</taxon>
        <taxon>Chloroflexia</taxon>
        <taxon>Chloroflexales</taxon>
        <taxon>Chloroflexineae</taxon>
        <taxon>Oscillochloridaceae</taxon>
        <taxon>Candidatus Chloroploca</taxon>
    </lineage>
</organism>
<keyword evidence="2" id="KW-1185">Reference proteome</keyword>
<sequence>MAAKLKLNWDEFAGLPTSNRPRWVRQAFILRLATHEAINGIRNIQPRTQHRERASRDLRMAPGSSHIVGDAAQFI</sequence>
<evidence type="ECO:0000313" key="2">
    <source>
        <dbReference type="Proteomes" id="UP000220922"/>
    </source>
</evidence>
<gene>
    <name evidence="1" type="ORF">A9Q02_14080</name>
</gene>
<reference evidence="1 2" key="1">
    <citation type="submission" date="2016-05" db="EMBL/GenBank/DDBJ databases">
        <authorList>
            <person name="Lavstsen T."/>
            <person name="Jespersen J.S."/>
        </authorList>
    </citation>
    <scope>NUCLEOTIDE SEQUENCE [LARGE SCALE GENOMIC DNA]</scope>
    <source>
        <strain evidence="1 2">B7-9</strain>
    </source>
</reference>
<dbReference type="Proteomes" id="UP000220922">
    <property type="component" value="Unassembled WGS sequence"/>
</dbReference>
<accession>A0A2H3L6W4</accession>